<dbReference type="EMBL" id="FNYH01000004">
    <property type="protein sequence ID" value="SEI55343.1"/>
    <property type="molecule type" value="Genomic_DNA"/>
</dbReference>
<feature type="binding site" evidence="3">
    <location>
        <begin position="165"/>
        <end position="168"/>
    </location>
    <ligand>
        <name>GTP</name>
        <dbReference type="ChEBI" id="CHEBI:37565"/>
    </ligand>
</feature>
<dbReference type="CDD" id="cd01854">
    <property type="entry name" value="YjeQ_EngC"/>
    <property type="match status" value="1"/>
</dbReference>
<keyword evidence="3" id="KW-0694">RNA-binding</keyword>
<dbReference type="Pfam" id="PF03193">
    <property type="entry name" value="RsgA_GTPase"/>
    <property type="match status" value="1"/>
</dbReference>
<protein>
    <recommendedName>
        <fullName evidence="3">Small ribosomal subunit biogenesis GTPase RsgA</fullName>
        <ecNumber evidence="3">3.6.1.-</ecNumber>
    </recommendedName>
</protein>
<evidence type="ECO:0000259" key="4">
    <source>
        <dbReference type="PROSITE" id="PS50936"/>
    </source>
</evidence>
<comment type="function">
    <text evidence="3">One of several proteins that assist in the late maturation steps of the functional core of the 30S ribosomal subunit. Helps release RbfA from mature subunits. May play a role in the assembly of ribosomal proteins into the subunit. Circularly permuted GTPase that catalyzes slow GTP hydrolysis, GTPase activity is stimulated by the 30S ribosomal subunit.</text>
</comment>
<dbReference type="Gene3D" id="3.40.50.300">
    <property type="entry name" value="P-loop containing nucleotide triphosphate hydrolases"/>
    <property type="match status" value="1"/>
</dbReference>
<comment type="cofactor">
    <cofactor evidence="3">
        <name>Zn(2+)</name>
        <dbReference type="ChEBI" id="CHEBI:29105"/>
    </cofactor>
    <text evidence="3">Binds 1 zinc ion per subunit.</text>
</comment>
<feature type="binding site" evidence="3">
    <location>
        <position position="312"/>
    </location>
    <ligand>
        <name>Zn(2+)</name>
        <dbReference type="ChEBI" id="CHEBI:29105"/>
    </ligand>
</feature>
<dbReference type="InterPro" id="IPR010914">
    <property type="entry name" value="RsgA_GTPase_dom"/>
</dbReference>
<keyword evidence="3" id="KW-0699">rRNA-binding</keyword>
<evidence type="ECO:0000313" key="7">
    <source>
        <dbReference type="Proteomes" id="UP000242999"/>
    </source>
</evidence>
<dbReference type="PANTHER" id="PTHR32120:SF11">
    <property type="entry name" value="SMALL RIBOSOMAL SUBUNIT BIOGENESIS GTPASE RSGA 1, MITOCHONDRIAL-RELATED"/>
    <property type="match status" value="1"/>
</dbReference>
<evidence type="ECO:0000259" key="5">
    <source>
        <dbReference type="PROSITE" id="PS51721"/>
    </source>
</evidence>
<keyword evidence="3" id="KW-0690">Ribosome biogenesis</keyword>
<dbReference type="GO" id="GO:0046872">
    <property type="term" value="F:metal ion binding"/>
    <property type="evidence" value="ECO:0007669"/>
    <property type="project" value="UniProtKB-KW"/>
</dbReference>
<keyword evidence="3" id="KW-0862">Zinc</keyword>
<evidence type="ECO:0000256" key="3">
    <source>
        <dbReference type="HAMAP-Rule" id="MF_01820"/>
    </source>
</evidence>
<organism evidence="6 7">
    <name type="scientific">Allopseudospirillum japonicum</name>
    <dbReference type="NCBI Taxonomy" id="64971"/>
    <lineage>
        <taxon>Bacteria</taxon>
        <taxon>Pseudomonadati</taxon>
        <taxon>Pseudomonadota</taxon>
        <taxon>Gammaproteobacteria</taxon>
        <taxon>Oceanospirillales</taxon>
        <taxon>Oceanospirillaceae</taxon>
        <taxon>Allopseudospirillum</taxon>
    </lineage>
</organism>
<proteinExistence type="inferred from homology"/>
<dbReference type="AlphaFoldDB" id="A0A1H6RHW3"/>
<keyword evidence="3" id="KW-0378">Hydrolase</keyword>
<keyword evidence="2 3" id="KW-0342">GTP-binding</keyword>
<gene>
    <name evidence="3" type="primary">rsgA</name>
    <name evidence="6" type="ORF">SAMN05421831_10464</name>
</gene>
<evidence type="ECO:0000256" key="1">
    <source>
        <dbReference type="ARBA" id="ARBA00022741"/>
    </source>
</evidence>
<dbReference type="GO" id="GO:0003924">
    <property type="term" value="F:GTPase activity"/>
    <property type="evidence" value="ECO:0007669"/>
    <property type="project" value="UniProtKB-UniRule"/>
</dbReference>
<comment type="subunit">
    <text evidence="3">Monomer. Associates with 30S ribosomal subunit, binds 16S rRNA.</text>
</comment>
<reference evidence="7" key="1">
    <citation type="submission" date="2016-10" db="EMBL/GenBank/DDBJ databases">
        <authorList>
            <person name="Varghese N."/>
            <person name="Submissions S."/>
        </authorList>
    </citation>
    <scope>NUCLEOTIDE SEQUENCE [LARGE SCALE GENOMIC DNA]</scope>
    <source>
        <strain evidence="7">DSM 7165</strain>
    </source>
</reference>
<feature type="binding site" evidence="3">
    <location>
        <begin position="217"/>
        <end position="225"/>
    </location>
    <ligand>
        <name>GTP</name>
        <dbReference type="ChEBI" id="CHEBI:37565"/>
    </ligand>
</feature>
<evidence type="ECO:0000256" key="2">
    <source>
        <dbReference type="ARBA" id="ARBA00023134"/>
    </source>
</evidence>
<dbReference type="GO" id="GO:0019843">
    <property type="term" value="F:rRNA binding"/>
    <property type="evidence" value="ECO:0007669"/>
    <property type="project" value="UniProtKB-KW"/>
</dbReference>
<dbReference type="PROSITE" id="PS51721">
    <property type="entry name" value="G_CP"/>
    <property type="match status" value="1"/>
</dbReference>
<dbReference type="SUPFAM" id="SSF52540">
    <property type="entry name" value="P-loop containing nucleoside triphosphate hydrolases"/>
    <property type="match status" value="1"/>
</dbReference>
<dbReference type="PANTHER" id="PTHR32120">
    <property type="entry name" value="SMALL RIBOSOMAL SUBUNIT BIOGENESIS GTPASE RSGA"/>
    <property type="match status" value="1"/>
</dbReference>
<dbReference type="GO" id="GO:0005737">
    <property type="term" value="C:cytoplasm"/>
    <property type="evidence" value="ECO:0007669"/>
    <property type="project" value="UniProtKB-SubCell"/>
</dbReference>
<dbReference type="InterPro" id="IPR030378">
    <property type="entry name" value="G_CP_dom"/>
</dbReference>
<comment type="subcellular location">
    <subcellularLocation>
        <location evidence="3">Cytoplasm</location>
    </subcellularLocation>
</comment>
<keyword evidence="7" id="KW-1185">Reference proteome</keyword>
<dbReference type="InterPro" id="IPR012340">
    <property type="entry name" value="NA-bd_OB-fold"/>
</dbReference>
<dbReference type="InterPro" id="IPR027417">
    <property type="entry name" value="P-loop_NTPase"/>
</dbReference>
<dbReference type="HAMAP" id="MF_01820">
    <property type="entry name" value="GTPase_RsgA"/>
    <property type="match status" value="1"/>
</dbReference>
<dbReference type="STRING" id="64971.SAMN05421831_10464"/>
<keyword evidence="3" id="KW-0963">Cytoplasm</keyword>
<dbReference type="RefSeq" id="WP_093308941.1">
    <property type="nucleotide sequence ID" value="NZ_FNYH01000004.1"/>
</dbReference>
<dbReference type="InterPro" id="IPR004881">
    <property type="entry name" value="Ribosome_biogen_GTPase_RsgA"/>
</dbReference>
<dbReference type="NCBIfam" id="NF008931">
    <property type="entry name" value="PRK12288.1"/>
    <property type="match status" value="1"/>
</dbReference>
<dbReference type="Proteomes" id="UP000242999">
    <property type="component" value="Unassembled WGS sequence"/>
</dbReference>
<keyword evidence="1 3" id="KW-0547">Nucleotide-binding</keyword>
<evidence type="ECO:0000313" key="6">
    <source>
        <dbReference type="EMBL" id="SEI55343.1"/>
    </source>
</evidence>
<dbReference type="Gene3D" id="2.40.50.140">
    <property type="entry name" value="Nucleic acid-binding proteins"/>
    <property type="match status" value="1"/>
</dbReference>
<feature type="binding site" evidence="3">
    <location>
        <position position="299"/>
    </location>
    <ligand>
        <name>Zn(2+)</name>
        <dbReference type="ChEBI" id="CHEBI:29105"/>
    </ligand>
</feature>
<sequence>MSKRKLSRQQRWRVEKIQSERAARSVRREQRIQADEQHLGPAQTGLITAHFGRLLEVEALQAPWQGQRIKCHLRTNLDTLVTGDQVVWRPQVQDDKLVSGVIEALSERSSLLERPDMRGQMRPVAANIDQILLVVAPEPTPFANLIDRYLVAAEVTGIQAVLVLNKTDLLDQHPQVQALLAAYQALGYPLITTSTQTADGLQNLQANLVDKVSVFVGQSGVGKSSLINALLPDVDLKVSELSTQTRKGVHTTTTARLFHFPSGGQLIDSPGIREFALWHMDAQAIFYGFREFRPLIGQCKFRNCSHQQEPGCALQAAVDTGKIQASRVQSYFHILATANEYAHLQQRLQPD</sequence>
<accession>A0A1H6RHW3</accession>
<feature type="binding site" evidence="3">
    <location>
        <position position="306"/>
    </location>
    <ligand>
        <name>Zn(2+)</name>
        <dbReference type="ChEBI" id="CHEBI:29105"/>
    </ligand>
</feature>
<comment type="similarity">
    <text evidence="3">Belongs to the TRAFAC class YlqF/YawG GTPase family. RsgA subfamily.</text>
</comment>
<name>A0A1H6RHW3_9GAMM</name>
<dbReference type="EC" id="3.6.1.-" evidence="3"/>
<keyword evidence="3" id="KW-0479">Metal-binding</keyword>
<dbReference type="OrthoDB" id="9809485at2"/>
<dbReference type="NCBIfam" id="TIGR00157">
    <property type="entry name" value="ribosome small subunit-dependent GTPase A"/>
    <property type="match status" value="1"/>
</dbReference>
<feature type="binding site" evidence="3">
    <location>
        <position position="304"/>
    </location>
    <ligand>
        <name>Zn(2+)</name>
        <dbReference type="ChEBI" id="CHEBI:29105"/>
    </ligand>
</feature>
<feature type="domain" description="EngC GTPase" evidence="4">
    <location>
        <begin position="126"/>
        <end position="273"/>
    </location>
</feature>
<dbReference type="PROSITE" id="PS50936">
    <property type="entry name" value="ENGC_GTPASE"/>
    <property type="match status" value="1"/>
</dbReference>
<dbReference type="GO" id="GO:0042274">
    <property type="term" value="P:ribosomal small subunit biogenesis"/>
    <property type="evidence" value="ECO:0007669"/>
    <property type="project" value="UniProtKB-UniRule"/>
</dbReference>
<dbReference type="Gene3D" id="1.10.40.50">
    <property type="entry name" value="Probable gtpase engc, domain 3"/>
    <property type="match status" value="1"/>
</dbReference>
<dbReference type="GO" id="GO:0005525">
    <property type="term" value="F:GTP binding"/>
    <property type="evidence" value="ECO:0007669"/>
    <property type="project" value="UniProtKB-UniRule"/>
</dbReference>
<feature type="domain" description="CP-type G" evidence="5">
    <location>
        <begin position="117"/>
        <end position="275"/>
    </location>
</feature>